<evidence type="ECO:0000256" key="7">
    <source>
        <dbReference type="ARBA" id="ARBA00023157"/>
    </source>
</evidence>
<keyword evidence="5" id="KW-0720">Serine protease</keyword>
<sequence>MFNTNDIALLKLKDPVNENFQETDPAPQALSRPPYGSKCIVMGWGRKFANGPLVSNLTMLEVQLITPAQCRRFIPEMTDEMLCTVSRNNTLPVGPCPGDTGGPLFCNDALIGIVSYTMGCSRVNFPTVYTSVFYHQLWIEDLLDRGGQQRIKLAIGMLIWSYMMT</sequence>
<keyword evidence="3" id="KW-0732">Signal</keyword>
<dbReference type="SUPFAM" id="SSF50494">
    <property type="entry name" value="Trypsin-like serine proteases"/>
    <property type="match status" value="1"/>
</dbReference>
<evidence type="ECO:0000256" key="3">
    <source>
        <dbReference type="ARBA" id="ARBA00022729"/>
    </source>
</evidence>
<evidence type="ECO:0000256" key="5">
    <source>
        <dbReference type="ARBA" id="ARBA00022825"/>
    </source>
</evidence>
<protein>
    <submittedName>
        <fullName evidence="9">GK19393</fullName>
    </submittedName>
</protein>
<evidence type="ECO:0000313" key="10">
    <source>
        <dbReference type="Proteomes" id="UP000007798"/>
    </source>
</evidence>
<dbReference type="EMBL" id="CH963849">
    <property type="protein sequence ID" value="EDW74296.1"/>
    <property type="molecule type" value="Genomic_DNA"/>
</dbReference>
<proteinExistence type="inferred from homology"/>
<evidence type="ECO:0000256" key="1">
    <source>
        <dbReference type="ARBA" id="ARBA00007664"/>
    </source>
</evidence>
<gene>
    <name evidence="9" type="primary">Dwil\GK19393</name>
    <name evidence="9" type="ORF">Dwil_GK19393</name>
</gene>
<name>B4MQA7_DROWI</name>
<dbReference type="SMR" id="B4MQA7"/>
<evidence type="ECO:0000256" key="4">
    <source>
        <dbReference type="ARBA" id="ARBA00022801"/>
    </source>
</evidence>
<keyword evidence="10" id="KW-1185">Reference proteome</keyword>
<dbReference type="InParanoid" id="B4MQA7"/>
<dbReference type="PROSITE" id="PS50240">
    <property type="entry name" value="TRYPSIN_DOM"/>
    <property type="match status" value="1"/>
</dbReference>
<keyword evidence="2" id="KW-0645">Protease</keyword>
<organism evidence="10">
    <name type="scientific">Drosophila willistoni</name>
    <name type="common">Fruit fly</name>
    <dbReference type="NCBI Taxonomy" id="7260"/>
    <lineage>
        <taxon>Eukaryota</taxon>
        <taxon>Metazoa</taxon>
        <taxon>Ecdysozoa</taxon>
        <taxon>Arthropoda</taxon>
        <taxon>Hexapoda</taxon>
        <taxon>Insecta</taxon>
        <taxon>Pterygota</taxon>
        <taxon>Neoptera</taxon>
        <taxon>Endopterygota</taxon>
        <taxon>Diptera</taxon>
        <taxon>Brachycera</taxon>
        <taxon>Muscomorpha</taxon>
        <taxon>Ephydroidea</taxon>
        <taxon>Drosophilidae</taxon>
        <taxon>Drosophila</taxon>
        <taxon>Sophophora</taxon>
    </lineage>
</organism>
<dbReference type="eggNOG" id="KOG3627">
    <property type="taxonomic scope" value="Eukaryota"/>
</dbReference>
<accession>B4MQA7</accession>
<keyword evidence="7" id="KW-1015">Disulfide bond</keyword>
<keyword evidence="6" id="KW-0865">Zymogen</keyword>
<dbReference type="InterPro" id="IPR050430">
    <property type="entry name" value="Peptidase_S1"/>
</dbReference>
<feature type="domain" description="Peptidase S1" evidence="8">
    <location>
        <begin position="1"/>
        <end position="144"/>
    </location>
</feature>
<evidence type="ECO:0000256" key="2">
    <source>
        <dbReference type="ARBA" id="ARBA00022670"/>
    </source>
</evidence>
<comment type="similarity">
    <text evidence="1">Belongs to the peptidase S1 family.</text>
</comment>
<evidence type="ECO:0000313" key="9">
    <source>
        <dbReference type="EMBL" id="EDW74296.1"/>
    </source>
</evidence>
<dbReference type="InterPro" id="IPR001314">
    <property type="entry name" value="Peptidase_S1A"/>
</dbReference>
<dbReference type="InterPro" id="IPR009003">
    <property type="entry name" value="Peptidase_S1_PA"/>
</dbReference>
<dbReference type="HOGENOM" id="CLU_006842_13_2_1"/>
<dbReference type="GO" id="GO:0004252">
    <property type="term" value="F:serine-type endopeptidase activity"/>
    <property type="evidence" value="ECO:0007669"/>
    <property type="project" value="InterPro"/>
</dbReference>
<dbReference type="SMART" id="SM00020">
    <property type="entry name" value="Tryp_SPc"/>
    <property type="match status" value="1"/>
</dbReference>
<evidence type="ECO:0000256" key="6">
    <source>
        <dbReference type="ARBA" id="ARBA00023145"/>
    </source>
</evidence>
<reference evidence="9 10" key="1">
    <citation type="journal article" date="2007" name="Nature">
        <title>Evolution of genes and genomes on the Drosophila phylogeny.</title>
        <authorList>
            <consortium name="Drosophila 12 Genomes Consortium"/>
            <person name="Clark A.G."/>
            <person name="Eisen M.B."/>
            <person name="Smith D.R."/>
            <person name="Bergman C.M."/>
            <person name="Oliver B."/>
            <person name="Markow T.A."/>
            <person name="Kaufman T.C."/>
            <person name="Kellis M."/>
            <person name="Gelbart W."/>
            <person name="Iyer V.N."/>
            <person name="Pollard D.A."/>
            <person name="Sackton T.B."/>
            <person name="Larracuente A.M."/>
            <person name="Singh N.D."/>
            <person name="Abad J.P."/>
            <person name="Abt D.N."/>
            <person name="Adryan B."/>
            <person name="Aguade M."/>
            <person name="Akashi H."/>
            <person name="Anderson W.W."/>
            <person name="Aquadro C.F."/>
            <person name="Ardell D.H."/>
            <person name="Arguello R."/>
            <person name="Artieri C.G."/>
            <person name="Barbash D.A."/>
            <person name="Barker D."/>
            <person name="Barsanti P."/>
            <person name="Batterham P."/>
            <person name="Batzoglou S."/>
            <person name="Begun D."/>
            <person name="Bhutkar A."/>
            <person name="Blanco E."/>
            <person name="Bosak S.A."/>
            <person name="Bradley R.K."/>
            <person name="Brand A.D."/>
            <person name="Brent M.R."/>
            <person name="Brooks A.N."/>
            <person name="Brown R.H."/>
            <person name="Butlin R.K."/>
            <person name="Caggese C."/>
            <person name="Calvi B.R."/>
            <person name="Bernardo de Carvalho A."/>
            <person name="Caspi A."/>
            <person name="Castrezana S."/>
            <person name="Celniker S.E."/>
            <person name="Chang J.L."/>
            <person name="Chapple C."/>
            <person name="Chatterji S."/>
            <person name="Chinwalla A."/>
            <person name="Civetta A."/>
            <person name="Clifton S.W."/>
            <person name="Comeron J.M."/>
            <person name="Costello J.C."/>
            <person name="Coyne J.A."/>
            <person name="Daub J."/>
            <person name="David R.G."/>
            <person name="Delcher A.L."/>
            <person name="Delehaunty K."/>
            <person name="Do C.B."/>
            <person name="Ebling H."/>
            <person name="Edwards K."/>
            <person name="Eickbush T."/>
            <person name="Evans J.D."/>
            <person name="Filipski A."/>
            <person name="Findeiss S."/>
            <person name="Freyhult E."/>
            <person name="Fulton L."/>
            <person name="Fulton R."/>
            <person name="Garcia A.C."/>
            <person name="Gardiner A."/>
            <person name="Garfield D.A."/>
            <person name="Garvin B.E."/>
            <person name="Gibson G."/>
            <person name="Gilbert D."/>
            <person name="Gnerre S."/>
            <person name="Godfrey J."/>
            <person name="Good R."/>
            <person name="Gotea V."/>
            <person name="Gravely B."/>
            <person name="Greenberg A.J."/>
            <person name="Griffiths-Jones S."/>
            <person name="Gross S."/>
            <person name="Guigo R."/>
            <person name="Gustafson E.A."/>
            <person name="Haerty W."/>
            <person name="Hahn M.W."/>
            <person name="Halligan D.L."/>
            <person name="Halpern A.L."/>
            <person name="Halter G.M."/>
            <person name="Han M.V."/>
            <person name="Heger A."/>
            <person name="Hillier L."/>
            <person name="Hinrichs A.S."/>
            <person name="Holmes I."/>
            <person name="Hoskins R.A."/>
            <person name="Hubisz M.J."/>
            <person name="Hultmark D."/>
            <person name="Huntley M.A."/>
            <person name="Jaffe D.B."/>
            <person name="Jagadeeshan S."/>
            <person name="Jeck W.R."/>
            <person name="Johnson J."/>
            <person name="Jones C.D."/>
            <person name="Jordan W.C."/>
            <person name="Karpen G.H."/>
            <person name="Kataoka E."/>
            <person name="Keightley P.D."/>
            <person name="Kheradpour P."/>
            <person name="Kirkness E.F."/>
            <person name="Koerich L.B."/>
            <person name="Kristiansen K."/>
            <person name="Kudrna D."/>
            <person name="Kulathinal R.J."/>
            <person name="Kumar S."/>
            <person name="Kwok R."/>
            <person name="Lander E."/>
            <person name="Langley C.H."/>
            <person name="Lapoint R."/>
            <person name="Lazzaro B.P."/>
            <person name="Lee S.J."/>
            <person name="Levesque L."/>
            <person name="Li R."/>
            <person name="Lin C.F."/>
            <person name="Lin M.F."/>
            <person name="Lindblad-Toh K."/>
            <person name="Llopart A."/>
            <person name="Long M."/>
            <person name="Low L."/>
            <person name="Lozovsky E."/>
            <person name="Lu J."/>
            <person name="Luo M."/>
            <person name="Machado C.A."/>
            <person name="Makalowski W."/>
            <person name="Marzo M."/>
            <person name="Matsuda M."/>
            <person name="Matzkin L."/>
            <person name="McAllister B."/>
            <person name="McBride C.S."/>
            <person name="McKernan B."/>
            <person name="McKernan K."/>
            <person name="Mendez-Lago M."/>
            <person name="Minx P."/>
            <person name="Mollenhauer M.U."/>
            <person name="Montooth K."/>
            <person name="Mount S.M."/>
            <person name="Mu X."/>
            <person name="Myers E."/>
            <person name="Negre B."/>
            <person name="Newfeld S."/>
            <person name="Nielsen R."/>
            <person name="Noor M.A."/>
            <person name="O'Grady P."/>
            <person name="Pachter L."/>
            <person name="Papaceit M."/>
            <person name="Parisi M.J."/>
            <person name="Parisi M."/>
            <person name="Parts L."/>
            <person name="Pedersen J.S."/>
            <person name="Pesole G."/>
            <person name="Phillippy A.M."/>
            <person name="Ponting C.P."/>
            <person name="Pop M."/>
            <person name="Porcelli D."/>
            <person name="Powell J.R."/>
            <person name="Prohaska S."/>
            <person name="Pruitt K."/>
            <person name="Puig M."/>
            <person name="Quesneville H."/>
            <person name="Ram K.R."/>
            <person name="Rand D."/>
            <person name="Rasmussen M.D."/>
            <person name="Reed L.K."/>
            <person name="Reenan R."/>
            <person name="Reily A."/>
            <person name="Remington K.A."/>
            <person name="Rieger T.T."/>
            <person name="Ritchie M.G."/>
            <person name="Robin C."/>
            <person name="Rogers Y.H."/>
            <person name="Rohde C."/>
            <person name="Rozas J."/>
            <person name="Rubenfield M.J."/>
            <person name="Ruiz A."/>
            <person name="Russo S."/>
            <person name="Salzberg S.L."/>
            <person name="Sanchez-Gracia A."/>
            <person name="Saranga D.J."/>
            <person name="Sato H."/>
            <person name="Schaeffer S.W."/>
            <person name="Schatz M.C."/>
            <person name="Schlenke T."/>
            <person name="Schwartz R."/>
            <person name="Segarra C."/>
            <person name="Singh R.S."/>
            <person name="Sirot L."/>
            <person name="Sirota M."/>
            <person name="Sisneros N.B."/>
            <person name="Smith C.D."/>
            <person name="Smith T.F."/>
            <person name="Spieth J."/>
            <person name="Stage D.E."/>
            <person name="Stark A."/>
            <person name="Stephan W."/>
            <person name="Strausberg R.L."/>
            <person name="Strempel S."/>
            <person name="Sturgill D."/>
            <person name="Sutton G."/>
            <person name="Sutton G.G."/>
            <person name="Tao W."/>
            <person name="Teichmann S."/>
            <person name="Tobari Y.N."/>
            <person name="Tomimura Y."/>
            <person name="Tsolas J.M."/>
            <person name="Valente V.L."/>
            <person name="Venter E."/>
            <person name="Venter J.C."/>
            <person name="Vicario S."/>
            <person name="Vieira F.G."/>
            <person name="Vilella A.J."/>
            <person name="Villasante A."/>
            <person name="Walenz B."/>
            <person name="Wang J."/>
            <person name="Wasserman M."/>
            <person name="Watts T."/>
            <person name="Wilson D."/>
            <person name="Wilson R.K."/>
            <person name="Wing R.A."/>
            <person name="Wolfner M.F."/>
            <person name="Wong A."/>
            <person name="Wong G.K."/>
            <person name="Wu C.I."/>
            <person name="Wu G."/>
            <person name="Yamamoto D."/>
            <person name="Yang H.P."/>
            <person name="Yang S.P."/>
            <person name="Yorke J.A."/>
            <person name="Yoshida K."/>
            <person name="Zdobnov E."/>
            <person name="Zhang P."/>
            <person name="Zhang Y."/>
            <person name="Zimin A.V."/>
            <person name="Baldwin J."/>
            <person name="Abdouelleil A."/>
            <person name="Abdulkadir J."/>
            <person name="Abebe A."/>
            <person name="Abera B."/>
            <person name="Abreu J."/>
            <person name="Acer S.C."/>
            <person name="Aftuck L."/>
            <person name="Alexander A."/>
            <person name="An P."/>
            <person name="Anderson E."/>
            <person name="Anderson S."/>
            <person name="Arachi H."/>
            <person name="Azer M."/>
            <person name="Bachantsang P."/>
            <person name="Barry A."/>
            <person name="Bayul T."/>
            <person name="Berlin A."/>
            <person name="Bessette D."/>
            <person name="Bloom T."/>
            <person name="Blye J."/>
            <person name="Boguslavskiy L."/>
            <person name="Bonnet C."/>
            <person name="Boukhgalter B."/>
            <person name="Bourzgui I."/>
            <person name="Brown A."/>
            <person name="Cahill P."/>
            <person name="Channer S."/>
            <person name="Cheshatsang Y."/>
            <person name="Chuda L."/>
            <person name="Citroen M."/>
            <person name="Collymore A."/>
            <person name="Cooke P."/>
            <person name="Costello M."/>
            <person name="D'Aco K."/>
            <person name="Daza R."/>
            <person name="De Haan G."/>
            <person name="DeGray S."/>
            <person name="DeMaso C."/>
            <person name="Dhargay N."/>
            <person name="Dooley K."/>
            <person name="Dooley E."/>
            <person name="Doricent M."/>
            <person name="Dorje P."/>
            <person name="Dorjee K."/>
            <person name="Dupes A."/>
            <person name="Elong R."/>
            <person name="Falk J."/>
            <person name="Farina A."/>
            <person name="Faro S."/>
            <person name="Ferguson D."/>
            <person name="Fisher S."/>
            <person name="Foley C.D."/>
            <person name="Franke A."/>
            <person name="Friedrich D."/>
            <person name="Gadbois L."/>
            <person name="Gearin G."/>
            <person name="Gearin C.R."/>
            <person name="Giannoukos G."/>
            <person name="Goode T."/>
            <person name="Graham J."/>
            <person name="Grandbois E."/>
            <person name="Grewal S."/>
            <person name="Gyaltsen K."/>
            <person name="Hafez N."/>
            <person name="Hagos B."/>
            <person name="Hall J."/>
            <person name="Henson C."/>
            <person name="Hollinger A."/>
            <person name="Honan T."/>
            <person name="Huard M.D."/>
            <person name="Hughes L."/>
            <person name="Hurhula B."/>
            <person name="Husby M.E."/>
            <person name="Kamat A."/>
            <person name="Kanga B."/>
            <person name="Kashin S."/>
            <person name="Khazanovich D."/>
            <person name="Kisner P."/>
            <person name="Lance K."/>
            <person name="Lara M."/>
            <person name="Lee W."/>
            <person name="Lennon N."/>
            <person name="Letendre F."/>
            <person name="LeVine R."/>
            <person name="Lipovsky A."/>
            <person name="Liu X."/>
            <person name="Liu J."/>
            <person name="Liu S."/>
            <person name="Lokyitsang T."/>
            <person name="Lokyitsang Y."/>
            <person name="Lubonja R."/>
            <person name="Lui A."/>
            <person name="MacDonald P."/>
            <person name="Magnisalis V."/>
            <person name="Maru K."/>
            <person name="Matthews C."/>
            <person name="McCusker W."/>
            <person name="McDonough S."/>
            <person name="Mehta T."/>
            <person name="Meldrim J."/>
            <person name="Meneus L."/>
            <person name="Mihai O."/>
            <person name="Mihalev A."/>
            <person name="Mihova T."/>
            <person name="Mittelman R."/>
            <person name="Mlenga V."/>
            <person name="Montmayeur A."/>
            <person name="Mulrain L."/>
            <person name="Navidi A."/>
            <person name="Naylor J."/>
            <person name="Negash T."/>
            <person name="Nguyen T."/>
            <person name="Nguyen N."/>
            <person name="Nicol R."/>
            <person name="Norbu C."/>
            <person name="Norbu N."/>
            <person name="Novod N."/>
            <person name="O'Neill B."/>
            <person name="Osman S."/>
            <person name="Markiewicz E."/>
            <person name="Oyono O.L."/>
            <person name="Patti C."/>
            <person name="Phunkhang P."/>
            <person name="Pierre F."/>
            <person name="Priest M."/>
            <person name="Raghuraman S."/>
            <person name="Rege F."/>
            <person name="Reyes R."/>
            <person name="Rise C."/>
            <person name="Rogov P."/>
            <person name="Ross K."/>
            <person name="Ryan E."/>
            <person name="Settipalli S."/>
            <person name="Shea T."/>
            <person name="Sherpa N."/>
            <person name="Shi L."/>
            <person name="Shih D."/>
            <person name="Sparrow T."/>
            <person name="Spaulding J."/>
            <person name="Stalker J."/>
            <person name="Stange-Thomann N."/>
            <person name="Stavropoulos S."/>
            <person name="Stone C."/>
            <person name="Strader C."/>
            <person name="Tesfaye S."/>
            <person name="Thomson T."/>
            <person name="Thoulutsang Y."/>
            <person name="Thoulutsang D."/>
            <person name="Topham K."/>
            <person name="Topping I."/>
            <person name="Tsamla T."/>
            <person name="Vassiliev H."/>
            <person name="Vo A."/>
            <person name="Wangchuk T."/>
            <person name="Wangdi T."/>
            <person name="Weiand M."/>
            <person name="Wilkinson J."/>
            <person name="Wilson A."/>
            <person name="Yadav S."/>
            <person name="Young G."/>
            <person name="Yu Q."/>
            <person name="Zembek L."/>
            <person name="Zhong D."/>
            <person name="Zimmer A."/>
            <person name="Zwirko Z."/>
            <person name="Jaffe D.B."/>
            <person name="Alvarez P."/>
            <person name="Brockman W."/>
            <person name="Butler J."/>
            <person name="Chin C."/>
            <person name="Gnerre S."/>
            <person name="Grabherr M."/>
            <person name="Kleber M."/>
            <person name="Mauceli E."/>
            <person name="MacCallum I."/>
        </authorList>
    </citation>
    <scope>NUCLEOTIDE SEQUENCE [LARGE SCALE GENOMIC DNA]</scope>
    <source>
        <strain evidence="10">Tucson 14030-0811.24</strain>
    </source>
</reference>
<dbReference type="Proteomes" id="UP000007798">
    <property type="component" value="Unassembled WGS sequence"/>
</dbReference>
<dbReference type="PRINTS" id="PR00722">
    <property type="entry name" value="CHYMOTRYPSIN"/>
</dbReference>
<dbReference type="PANTHER" id="PTHR24276:SF98">
    <property type="entry name" value="FI18310P1-RELATED"/>
    <property type="match status" value="1"/>
</dbReference>
<dbReference type="OMA" id="ICANDPL"/>
<dbReference type="InterPro" id="IPR043504">
    <property type="entry name" value="Peptidase_S1_PA_chymotrypsin"/>
</dbReference>
<dbReference type="InterPro" id="IPR001254">
    <property type="entry name" value="Trypsin_dom"/>
</dbReference>
<keyword evidence="4" id="KW-0378">Hydrolase</keyword>
<evidence type="ECO:0000259" key="8">
    <source>
        <dbReference type="PROSITE" id="PS50240"/>
    </source>
</evidence>
<dbReference type="PhylomeDB" id="B4MQA7"/>
<dbReference type="AlphaFoldDB" id="B4MQA7"/>
<dbReference type="Pfam" id="PF00089">
    <property type="entry name" value="Trypsin"/>
    <property type="match status" value="1"/>
</dbReference>
<dbReference type="Gene3D" id="2.40.10.10">
    <property type="entry name" value="Trypsin-like serine proteases"/>
    <property type="match status" value="1"/>
</dbReference>
<dbReference type="PANTHER" id="PTHR24276">
    <property type="entry name" value="POLYSERASE-RELATED"/>
    <property type="match status" value="1"/>
</dbReference>
<dbReference type="GO" id="GO:0006508">
    <property type="term" value="P:proteolysis"/>
    <property type="evidence" value="ECO:0007669"/>
    <property type="project" value="UniProtKB-KW"/>
</dbReference>
<dbReference type="STRING" id="7260.B4MQA7"/>